<dbReference type="InterPro" id="IPR011990">
    <property type="entry name" value="TPR-like_helical_dom_sf"/>
</dbReference>
<dbReference type="SUPFAM" id="SSF48452">
    <property type="entry name" value="TPR-like"/>
    <property type="match status" value="1"/>
</dbReference>
<proteinExistence type="predicted"/>
<organism evidence="2 3">
    <name type="scientific">Ruixingdingia sedimenti</name>
    <dbReference type="NCBI Taxonomy" id="3073604"/>
    <lineage>
        <taxon>Bacteria</taxon>
        <taxon>Pseudomonadati</taxon>
        <taxon>Pseudomonadota</taxon>
        <taxon>Alphaproteobacteria</taxon>
        <taxon>Rhodobacterales</taxon>
        <taxon>Paracoccaceae</taxon>
        <taxon>Ruixingdingia</taxon>
    </lineage>
</organism>
<keyword evidence="3" id="KW-1185">Reference proteome</keyword>
<comment type="caution">
    <text evidence="2">The sequence shown here is derived from an EMBL/GenBank/DDBJ whole genome shotgun (WGS) entry which is preliminary data.</text>
</comment>
<dbReference type="Gene3D" id="1.25.40.10">
    <property type="entry name" value="Tetratricopeptide repeat domain"/>
    <property type="match status" value="1"/>
</dbReference>
<name>A0ABU1FCB6_9RHOB</name>
<accession>A0ABU1FCB6</accession>
<dbReference type="EMBL" id="JAVKPH010000028">
    <property type="protein sequence ID" value="MDR5654544.1"/>
    <property type="molecule type" value="Genomic_DNA"/>
</dbReference>
<evidence type="ECO:0000256" key="1">
    <source>
        <dbReference type="SAM" id="SignalP"/>
    </source>
</evidence>
<dbReference type="Proteomes" id="UP001247754">
    <property type="component" value="Unassembled WGS sequence"/>
</dbReference>
<feature type="signal peptide" evidence="1">
    <location>
        <begin position="1"/>
        <end position="20"/>
    </location>
</feature>
<reference evidence="2 3" key="1">
    <citation type="submission" date="2023-09" db="EMBL/GenBank/DDBJ databases">
        <title>Xinfangfangia sedmenti sp. nov., isolated the sedment.</title>
        <authorList>
            <person name="Xu L."/>
        </authorList>
    </citation>
    <scope>NUCLEOTIDE SEQUENCE [LARGE SCALE GENOMIC DNA]</scope>
    <source>
        <strain evidence="2 3">LG-4</strain>
    </source>
</reference>
<feature type="chain" id="PRO_5047454209" description="DUF560 domain-containing protein" evidence="1">
    <location>
        <begin position="21"/>
        <end position="457"/>
    </location>
</feature>
<sequence>MRLPRILALAALLLAAPAGAEPLRLDAQAMRDLGFVTLAAGDAPRAMDYAQVLLTRDPRDPVALILAARAARDMGDYRRAEALARRAWAAADDGGEGPARAQLRYGAAMAMAQALASDGRRMAAQVWLRRAAQTAPDARARAVAERDFRYVRTRNPLSLQFSLSLTPSSNVNNGSRHDTVEIFGLPFALSGDAQALSGLEAGLGLSARWRLAQDGRAETHLRLAAAQRLVRLSDKARAQAPAARGRDYAYAVLETGISHRRRLGDAPAVFSLDAAMGHNRYGGRALSDYLRLDLGLERVLTRGLSVEAVLGGQRQWRRDTPGRDTDVLSLDLGLVRRLANGDALRLSAGVRDTRALSRDIAHDAVAVGLEWRRAAPVMGVRVAASLSAETRRFGPTLLAPLGRDDRRLEAGLSLTFERLDYMGFAPTLDLRAQRMRSPVALHDGQSLGVAFGIRSVF</sequence>
<evidence type="ECO:0000313" key="2">
    <source>
        <dbReference type="EMBL" id="MDR5654544.1"/>
    </source>
</evidence>
<evidence type="ECO:0000313" key="3">
    <source>
        <dbReference type="Proteomes" id="UP001247754"/>
    </source>
</evidence>
<gene>
    <name evidence="2" type="ORF">RGD00_18180</name>
</gene>
<evidence type="ECO:0008006" key="4">
    <source>
        <dbReference type="Google" id="ProtNLM"/>
    </source>
</evidence>
<dbReference type="RefSeq" id="WP_310458700.1">
    <property type="nucleotide sequence ID" value="NZ_JAVKPH010000028.1"/>
</dbReference>
<keyword evidence="1" id="KW-0732">Signal</keyword>
<protein>
    <recommendedName>
        <fullName evidence="4">DUF560 domain-containing protein</fullName>
    </recommendedName>
</protein>